<dbReference type="PROSITE" id="PS50985">
    <property type="entry name" value="GRAS"/>
    <property type="match status" value="1"/>
</dbReference>
<feature type="region of interest" description="SAW" evidence="3">
    <location>
        <begin position="500"/>
        <end position="576"/>
    </location>
</feature>
<dbReference type="Pfam" id="PF03514">
    <property type="entry name" value="GRAS"/>
    <property type="match status" value="1"/>
</dbReference>
<dbReference type="Proteomes" id="UP001472677">
    <property type="component" value="Unassembled WGS sequence"/>
</dbReference>
<evidence type="ECO:0000313" key="5">
    <source>
        <dbReference type="EMBL" id="KAK8497572.1"/>
    </source>
</evidence>
<evidence type="ECO:0000256" key="1">
    <source>
        <dbReference type="ARBA" id="ARBA00023015"/>
    </source>
</evidence>
<comment type="caution">
    <text evidence="5">The sequence shown here is derived from an EMBL/GenBank/DDBJ whole genome shotgun (WGS) entry which is preliminary data.</text>
</comment>
<dbReference type="EMBL" id="JBBPBM010000304">
    <property type="protein sequence ID" value="KAK8497572.1"/>
    <property type="molecule type" value="Genomic_DNA"/>
</dbReference>
<evidence type="ECO:0008006" key="7">
    <source>
        <dbReference type="Google" id="ProtNLM"/>
    </source>
</evidence>
<comment type="caution">
    <text evidence="3">Lacks conserved residue(s) required for the propagation of feature annotation.</text>
</comment>
<gene>
    <name evidence="5" type="ORF">V6N12_037444</name>
</gene>
<evidence type="ECO:0000313" key="6">
    <source>
        <dbReference type="Proteomes" id="UP001472677"/>
    </source>
</evidence>
<feature type="compositionally biased region" description="Basic and acidic residues" evidence="4">
    <location>
        <begin position="145"/>
        <end position="158"/>
    </location>
</feature>
<feature type="region of interest" description="Disordered" evidence="4">
    <location>
        <begin position="132"/>
        <end position="158"/>
    </location>
</feature>
<feature type="short sequence motif" description="VHIID" evidence="3">
    <location>
        <begin position="320"/>
        <end position="324"/>
    </location>
</feature>
<evidence type="ECO:0000256" key="2">
    <source>
        <dbReference type="ARBA" id="ARBA00023163"/>
    </source>
</evidence>
<sequence length="590" mass="67103">MDSGLFSFDAPFGFNGIQGNYDLQVFEKDAAVIKGKHDDYLFGSQENRHVFLEHGLYQENVTDVSEDQGKQDQQLGREAEFDLSDEIFDFNTVFSTNTVFQEFSRPENTKPVKEMPSSFQLSSLELLSSYGKSSKKLRSSNNGRNGDEGNERGRKKLSTEEIMRVSGARYVQFSDMRHDDFSMLMHPFGHALSGLSEDETKDVELVHLLLTAAEKVGYEQFERASRLLSHCEWISSEQANPVQRIVYYFAEALRERIDGATGRFVFVPKDLETRLKTGPENGLSTSITTVRSHQYVPFFLVTQFAGIQAIIENVESASKIHIIDLQLRSGVQWTGLMQSLAEREPCRVKLLKITAVGLDGDEKIVESGKRLESVAASFNLPFSFNAVYVRDMEDIKEELFKTKSDESLAVFCPLVLRTMISRPGCLENLMRVLKVLNPAILVVIEVEANLNSPSFVNRFIETLFFYSAYFDCLGTCMEHEPELRMEMESLLCSGIRNIVAREGEERIVRSVKMEVWSAFFARFRMVELGFSDLSFYQSKLVIKQFPSAGCCTLEKMGKSVVVGWKGTPMQSVSAWKFSRDRRRVFGNYRI</sequence>
<protein>
    <recommendedName>
        <fullName evidence="7">DELLA protein RGL1-like</fullName>
    </recommendedName>
</protein>
<keyword evidence="6" id="KW-1185">Reference proteome</keyword>
<evidence type="ECO:0000256" key="3">
    <source>
        <dbReference type="PROSITE-ProRule" id="PRU01191"/>
    </source>
</evidence>
<evidence type="ECO:0000256" key="4">
    <source>
        <dbReference type="SAM" id="MobiDB-lite"/>
    </source>
</evidence>
<organism evidence="5 6">
    <name type="scientific">Hibiscus sabdariffa</name>
    <name type="common">roselle</name>
    <dbReference type="NCBI Taxonomy" id="183260"/>
    <lineage>
        <taxon>Eukaryota</taxon>
        <taxon>Viridiplantae</taxon>
        <taxon>Streptophyta</taxon>
        <taxon>Embryophyta</taxon>
        <taxon>Tracheophyta</taxon>
        <taxon>Spermatophyta</taxon>
        <taxon>Magnoliopsida</taxon>
        <taxon>eudicotyledons</taxon>
        <taxon>Gunneridae</taxon>
        <taxon>Pentapetalae</taxon>
        <taxon>rosids</taxon>
        <taxon>malvids</taxon>
        <taxon>Malvales</taxon>
        <taxon>Malvaceae</taxon>
        <taxon>Malvoideae</taxon>
        <taxon>Hibiscus</taxon>
    </lineage>
</organism>
<dbReference type="PANTHER" id="PTHR31636">
    <property type="entry name" value="OSJNBA0084A10.13 PROTEIN-RELATED"/>
    <property type="match status" value="1"/>
</dbReference>
<name>A0ABR2ATZ0_9ROSI</name>
<accession>A0ABR2ATZ0</accession>
<proteinExistence type="inferred from homology"/>
<keyword evidence="2" id="KW-0804">Transcription</keyword>
<dbReference type="InterPro" id="IPR005202">
    <property type="entry name" value="TF_GRAS"/>
</dbReference>
<keyword evidence="1" id="KW-0805">Transcription regulation</keyword>
<comment type="similarity">
    <text evidence="3">Belongs to the GRAS family.</text>
</comment>
<reference evidence="5 6" key="1">
    <citation type="journal article" date="2024" name="G3 (Bethesda)">
        <title>Genome assembly of Hibiscus sabdariffa L. provides insights into metabolisms of medicinal natural products.</title>
        <authorList>
            <person name="Kim T."/>
        </authorList>
    </citation>
    <scope>NUCLEOTIDE SEQUENCE [LARGE SCALE GENOMIC DNA]</scope>
    <source>
        <strain evidence="5">TK-2024</strain>
        <tissue evidence="5">Old leaves</tissue>
    </source>
</reference>
<feature type="region of interest" description="Leucine repeat II (LRII)" evidence="3">
    <location>
        <begin position="366"/>
        <end position="398"/>
    </location>
</feature>